<dbReference type="EMBL" id="UZAI01006320">
    <property type="protein sequence ID" value="VDO94852.1"/>
    <property type="molecule type" value="Genomic_DNA"/>
</dbReference>
<dbReference type="Proteomes" id="UP000277204">
    <property type="component" value="Unassembled WGS sequence"/>
</dbReference>
<evidence type="ECO:0000313" key="2">
    <source>
        <dbReference type="Proteomes" id="UP000277204"/>
    </source>
</evidence>
<proteinExistence type="predicted"/>
<gene>
    <name evidence="1" type="ORF">SMRZ_LOCUS11335</name>
</gene>
<organism evidence="1 2">
    <name type="scientific">Schistosoma margrebowiei</name>
    <dbReference type="NCBI Taxonomy" id="48269"/>
    <lineage>
        <taxon>Eukaryota</taxon>
        <taxon>Metazoa</taxon>
        <taxon>Spiralia</taxon>
        <taxon>Lophotrochozoa</taxon>
        <taxon>Platyhelminthes</taxon>
        <taxon>Trematoda</taxon>
        <taxon>Digenea</taxon>
        <taxon>Strigeidida</taxon>
        <taxon>Schistosomatoidea</taxon>
        <taxon>Schistosomatidae</taxon>
        <taxon>Schistosoma</taxon>
    </lineage>
</organism>
<name>A0A3P8DFA2_9TREM</name>
<evidence type="ECO:0000313" key="1">
    <source>
        <dbReference type="EMBL" id="VDO94852.1"/>
    </source>
</evidence>
<accession>A0A3P8DFA2</accession>
<protein>
    <submittedName>
        <fullName evidence="1">Uncharacterized protein</fullName>
    </submittedName>
</protein>
<dbReference type="AlphaFoldDB" id="A0A3P8DFA2"/>
<sequence>MIREWERFKLVQQVQIQREQKLKMLRHKQEHRRLDEYHRYLRHFSTMLTNEKAKQFKKAQNFYDFKKIIIGTKGVKTDLKSNSINNKGEYNEKTIERQKIQESLSSSNLNDIQFSGGIGGGIFADSLRLRKISNREGRAIVPESSNNNKQSPLKINLATEFSHILSKTNEQLSKDLQSDEVKIDSGGYPNEELCKSCLDDDNNNNDSEDELRRAFENYQEFKMISCQPQNRTLCTEALLRLNHDHQQQHQEPNHDHHHHHTALIIPRGIHIQRCGQQEISRCNHYTNSFSNYDEEYDYERSEFTPLSSSSNSHVNYDDQYLDILNDRNQYTSCNCETLEEECLPIKVSLKTFAVAVMQIVPFGNFTHSTELIALTNHLQCGCQPRLVSLYKINSVNKN</sequence>
<keyword evidence="2" id="KW-1185">Reference proteome</keyword>
<reference evidence="1 2" key="1">
    <citation type="submission" date="2018-11" db="EMBL/GenBank/DDBJ databases">
        <authorList>
            <consortium name="Pathogen Informatics"/>
        </authorList>
    </citation>
    <scope>NUCLEOTIDE SEQUENCE [LARGE SCALE GENOMIC DNA]</scope>
    <source>
        <strain evidence="1 2">Zambia</strain>
    </source>
</reference>